<dbReference type="Pfam" id="PF00188">
    <property type="entry name" value="CAP"/>
    <property type="match status" value="1"/>
</dbReference>
<dbReference type="InterPro" id="IPR014044">
    <property type="entry name" value="CAP_dom"/>
</dbReference>
<sequence length="289" mass="32261">MFPSMVLTAFLLPLCVYMGLGMELEQNVNATGDSDVITLHPRSSASGKRPSPLRGLLMVRSEHRRARRAAKMISDTLATELQIHINKHRCMHGAPFVQWDGCVANSAQRYANLELLDPIAPYLELPCQGPAAQIFEFGNSTDVPKQIVDKWYSEWSIWANTTRDRYVPEAKRVTVLLWKGAQKVGCGYVQVSSKEMPLWVCHFKGGDQINCETPNVQGCFRENVLARLNKSEPECQLEAQIHAGQGMERESGCTCECKNGTISRQHLDVSTETPFPTNIPTDTPIPEMA</sequence>
<dbReference type="SUPFAM" id="SSF55797">
    <property type="entry name" value="PR-1-like"/>
    <property type="match status" value="1"/>
</dbReference>
<gene>
    <name evidence="3" type="ORF">Vbra_18146</name>
</gene>
<accession>A0A0G4GKL9</accession>
<feature type="domain" description="SCP" evidence="2">
    <location>
        <begin position="79"/>
        <end position="210"/>
    </location>
</feature>
<evidence type="ECO:0000313" key="4">
    <source>
        <dbReference type="Proteomes" id="UP000041254"/>
    </source>
</evidence>
<evidence type="ECO:0000259" key="2">
    <source>
        <dbReference type="SMART" id="SM00198"/>
    </source>
</evidence>
<reference evidence="3 4" key="1">
    <citation type="submission" date="2014-11" db="EMBL/GenBank/DDBJ databases">
        <authorList>
            <person name="Zhu J."/>
            <person name="Qi W."/>
            <person name="Song R."/>
        </authorList>
    </citation>
    <scope>NUCLEOTIDE SEQUENCE [LARGE SCALE GENOMIC DNA]</scope>
</reference>
<dbReference type="SMART" id="SM00198">
    <property type="entry name" value="SCP"/>
    <property type="match status" value="1"/>
</dbReference>
<feature type="signal peptide" evidence="1">
    <location>
        <begin position="1"/>
        <end position="21"/>
    </location>
</feature>
<evidence type="ECO:0000256" key="1">
    <source>
        <dbReference type="SAM" id="SignalP"/>
    </source>
</evidence>
<dbReference type="InParanoid" id="A0A0G4GKL9"/>
<evidence type="ECO:0000313" key="3">
    <source>
        <dbReference type="EMBL" id="CEM30573.1"/>
    </source>
</evidence>
<keyword evidence="4" id="KW-1185">Reference proteome</keyword>
<name>A0A0G4GKL9_VITBC</name>
<protein>
    <recommendedName>
        <fullName evidence="2">SCP domain-containing protein</fullName>
    </recommendedName>
</protein>
<feature type="chain" id="PRO_5005190838" description="SCP domain-containing protein" evidence="1">
    <location>
        <begin position="22"/>
        <end position="289"/>
    </location>
</feature>
<dbReference type="Gene3D" id="3.40.33.10">
    <property type="entry name" value="CAP"/>
    <property type="match status" value="1"/>
</dbReference>
<dbReference type="VEuPathDB" id="CryptoDB:Vbra_18146"/>
<dbReference type="InterPro" id="IPR035940">
    <property type="entry name" value="CAP_sf"/>
</dbReference>
<dbReference type="EMBL" id="CDMY01000698">
    <property type="protein sequence ID" value="CEM30573.1"/>
    <property type="molecule type" value="Genomic_DNA"/>
</dbReference>
<keyword evidence="1" id="KW-0732">Signal</keyword>
<dbReference type="AlphaFoldDB" id="A0A0G4GKL9"/>
<organism evidence="3 4">
    <name type="scientific">Vitrella brassicaformis (strain CCMP3155)</name>
    <dbReference type="NCBI Taxonomy" id="1169540"/>
    <lineage>
        <taxon>Eukaryota</taxon>
        <taxon>Sar</taxon>
        <taxon>Alveolata</taxon>
        <taxon>Colpodellida</taxon>
        <taxon>Vitrellaceae</taxon>
        <taxon>Vitrella</taxon>
    </lineage>
</organism>
<dbReference type="Proteomes" id="UP000041254">
    <property type="component" value="Unassembled WGS sequence"/>
</dbReference>
<dbReference type="PhylomeDB" id="A0A0G4GKL9"/>
<proteinExistence type="predicted"/>